<protein>
    <submittedName>
        <fullName evidence="2">Uncharacterized protein</fullName>
    </submittedName>
</protein>
<sequence length="135" mass="14362">MAKKAVSDQDILALLQARLAGDTISPESTPSTDATTDPMAFWARMRGSLAVNTDSSGLQHLDALAEATYANGHASAHLLFASPAKSGFKRSSQTKSPKTPSTRSVKKPRPVAKPSKKQGRRLPGARPAGPTRRDR</sequence>
<evidence type="ECO:0000256" key="1">
    <source>
        <dbReference type="SAM" id="MobiDB-lite"/>
    </source>
</evidence>
<reference evidence="2" key="1">
    <citation type="submission" date="2021-02" db="EMBL/GenBank/DDBJ databases">
        <authorList>
            <person name="Palmer J.M."/>
        </authorList>
    </citation>
    <scope>NUCLEOTIDE SEQUENCE</scope>
    <source>
        <strain evidence="2">SCRP734</strain>
    </source>
</reference>
<dbReference type="EMBL" id="JAGDFM010000225">
    <property type="protein sequence ID" value="KAG7381947.1"/>
    <property type="molecule type" value="Genomic_DNA"/>
</dbReference>
<feature type="region of interest" description="Disordered" evidence="1">
    <location>
        <begin position="83"/>
        <end position="135"/>
    </location>
</feature>
<dbReference type="AlphaFoldDB" id="A0A8T1VL02"/>
<evidence type="ECO:0000313" key="2">
    <source>
        <dbReference type="EMBL" id="KAG7381947.1"/>
    </source>
</evidence>
<proteinExistence type="predicted"/>
<evidence type="ECO:0000313" key="3">
    <source>
        <dbReference type="Proteomes" id="UP000694044"/>
    </source>
</evidence>
<feature type="compositionally biased region" description="Low complexity" evidence="1">
    <location>
        <begin position="89"/>
        <end position="103"/>
    </location>
</feature>
<keyword evidence="3" id="KW-1185">Reference proteome</keyword>
<gene>
    <name evidence="2" type="ORF">PHYPSEUDO_005418</name>
</gene>
<organism evidence="2 3">
    <name type="scientific">Phytophthora pseudosyringae</name>
    <dbReference type="NCBI Taxonomy" id="221518"/>
    <lineage>
        <taxon>Eukaryota</taxon>
        <taxon>Sar</taxon>
        <taxon>Stramenopiles</taxon>
        <taxon>Oomycota</taxon>
        <taxon>Peronosporomycetes</taxon>
        <taxon>Peronosporales</taxon>
        <taxon>Peronosporaceae</taxon>
        <taxon>Phytophthora</taxon>
    </lineage>
</organism>
<comment type="caution">
    <text evidence="2">The sequence shown here is derived from an EMBL/GenBank/DDBJ whole genome shotgun (WGS) entry which is preliminary data.</text>
</comment>
<name>A0A8T1VL02_9STRA</name>
<feature type="compositionally biased region" description="Basic residues" evidence="1">
    <location>
        <begin position="104"/>
        <end position="120"/>
    </location>
</feature>
<dbReference type="Proteomes" id="UP000694044">
    <property type="component" value="Unassembled WGS sequence"/>
</dbReference>
<accession>A0A8T1VL02</accession>